<organism evidence="2 3">
    <name type="scientific">Fertoeibacter niger</name>
    <dbReference type="NCBI Taxonomy" id="2656921"/>
    <lineage>
        <taxon>Bacteria</taxon>
        <taxon>Pseudomonadati</taxon>
        <taxon>Pseudomonadota</taxon>
        <taxon>Alphaproteobacteria</taxon>
        <taxon>Rhodobacterales</taxon>
        <taxon>Paracoccaceae</taxon>
        <taxon>Fertoeibacter</taxon>
    </lineage>
</organism>
<feature type="region of interest" description="Disordered" evidence="1">
    <location>
        <begin position="45"/>
        <end position="72"/>
    </location>
</feature>
<sequence length="72" mass="8018">MFALSRLCALWQRHQSLGPLLHRADDHLLRDIGLMRDDLEQLLQGNDSRIGPDADCGSTGRPRCDACNDPSC</sequence>
<dbReference type="EMBL" id="WHUT02000012">
    <property type="protein sequence ID" value="NUB46124.1"/>
    <property type="molecule type" value="Genomic_DNA"/>
</dbReference>
<gene>
    <name evidence="2" type="ORF">GEU84_017155</name>
</gene>
<reference evidence="2" key="1">
    <citation type="submission" date="2020-05" db="EMBL/GenBank/DDBJ databases">
        <title>Fertoebacter nigrum gen. nov., sp. nov., a new member of the family Rhodobacteraceae.</title>
        <authorList>
            <person name="Szuroczki S."/>
            <person name="Abbaszade G."/>
            <person name="Buni D."/>
            <person name="Schumann P."/>
            <person name="Toth E."/>
        </authorList>
    </citation>
    <scope>NUCLEOTIDE SEQUENCE</scope>
    <source>
        <strain evidence="2">RG-N-1a</strain>
    </source>
</reference>
<dbReference type="Proteomes" id="UP000484076">
    <property type="component" value="Unassembled WGS sequence"/>
</dbReference>
<accession>A0A8X8H4C2</accession>
<dbReference type="AlphaFoldDB" id="A0A8X8H4C2"/>
<comment type="caution">
    <text evidence="2">The sequence shown here is derived from an EMBL/GenBank/DDBJ whole genome shotgun (WGS) entry which is preliminary data.</text>
</comment>
<name>A0A8X8H4C2_9RHOB</name>
<proteinExistence type="predicted"/>
<evidence type="ECO:0000256" key="1">
    <source>
        <dbReference type="SAM" id="MobiDB-lite"/>
    </source>
</evidence>
<protein>
    <recommendedName>
        <fullName evidence="4">DUF1127 domain-containing protein</fullName>
    </recommendedName>
</protein>
<dbReference type="RefSeq" id="WP_174539948.1">
    <property type="nucleotide sequence ID" value="NZ_WHUT02000012.1"/>
</dbReference>
<evidence type="ECO:0000313" key="3">
    <source>
        <dbReference type="Proteomes" id="UP000484076"/>
    </source>
</evidence>
<evidence type="ECO:0008006" key="4">
    <source>
        <dbReference type="Google" id="ProtNLM"/>
    </source>
</evidence>
<keyword evidence="3" id="KW-1185">Reference proteome</keyword>
<evidence type="ECO:0000313" key="2">
    <source>
        <dbReference type="EMBL" id="NUB46124.1"/>
    </source>
</evidence>